<keyword evidence="5" id="KW-0175">Coiled coil</keyword>
<dbReference type="PANTHER" id="PTHR43065">
    <property type="entry name" value="SENSOR HISTIDINE KINASE"/>
    <property type="match status" value="1"/>
</dbReference>
<evidence type="ECO:0000259" key="6">
    <source>
        <dbReference type="PROSITE" id="PS50109"/>
    </source>
</evidence>
<name>A0A0C6F8C9_9HYPH</name>
<comment type="catalytic activity">
    <reaction evidence="1">
        <text>ATP + protein L-histidine = ADP + protein N-phospho-L-histidine.</text>
        <dbReference type="EC" id="2.7.13.3"/>
    </reaction>
</comment>
<keyword evidence="8" id="KW-0808">Transferase</keyword>
<evidence type="ECO:0000313" key="9">
    <source>
        <dbReference type="Proteomes" id="UP000061432"/>
    </source>
</evidence>
<accession>A0A0C6F8C9</accession>
<dbReference type="InterPro" id="IPR003661">
    <property type="entry name" value="HisK_dim/P_dom"/>
</dbReference>
<feature type="domain" description="Response regulatory" evidence="7">
    <location>
        <begin position="15"/>
        <end position="131"/>
    </location>
</feature>
<dbReference type="RefSeq" id="WP_060850217.1">
    <property type="nucleotide sequence ID" value="NZ_AP014705.1"/>
</dbReference>
<keyword evidence="3 4" id="KW-0597">Phosphoprotein</keyword>
<dbReference type="PANTHER" id="PTHR43065:SF49">
    <property type="entry name" value="HISTIDINE KINASE"/>
    <property type="match status" value="1"/>
</dbReference>
<dbReference type="EC" id="2.7.13.3" evidence="2"/>
<dbReference type="InterPro" id="IPR036890">
    <property type="entry name" value="HATPase_C_sf"/>
</dbReference>
<evidence type="ECO:0000256" key="5">
    <source>
        <dbReference type="SAM" id="Coils"/>
    </source>
</evidence>
<geneLocation type="plasmid" evidence="9">
    <name>pMaq22A_1p DNA</name>
</geneLocation>
<dbReference type="Pfam" id="PF00072">
    <property type="entry name" value="Response_reg"/>
    <property type="match status" value="2"/>
</dbReference>
<dbReference type="InterPro" id="IPR004358">
    <property type="entry name" value="Sig_transdc_His_kin-like_C"/>
</dbReference>
<feature type="domain" description="Response regulatory" evidence="7">
    <location>
        <begin position="447"/>
        <end position="562"/>
    </location>
</feature>
<evidence type="ECO:0000259" key="7">
    <source>
        <dbReference type="PROSITE" id="PS50110"/>
    </source>
</evidence>
<gene>
    <name evidence="8" type="primary">baeS</name>
    <name evidence="8" type="ORF">Maq22A_1p33970</name>
</gene>
<feature type="coiled-coil region" evidence="5">
    <location>
        <begin position="135"/>
        <end position="191"/>
    </location>
</feature>
<reference evidence="8 9" key="1">
    <citation type="journal article" date="2015" name="Genome Announc.">
        <title>Complete Genome Sequence of Methylobacterium aquaticum Strain 22A, Isolated from Racomitrium japonicum Moss.</title>
        <authorList>
            <person name="Tani A."/>
            <person name="Ogura Y."/>
            <person name="Hayashi T."/>
            <person name="Kimbara K."/>
        </authorList>
    </citation>
    <scope>NUCLEOTIDE SEQUENCE [LARGE SCALE GENOMIC DNA]</scope>
    <source>
        <strain evidence="8 9">MA-22A</strain>
        <plasmid evidence="9">Plasmid pMaq22A_1p DNA</plasmid>
    </source>
</reference>
<dbReference type="PROSITE" id="PS50109">
    <property type="entry name" value="HIS_KIN"/>
    <property type="match status" value="1"/>
</dbReference>
<dbReference type="GO" id="GO:0000155">
    <property type="term" value="F:phosphorelay sensor kinase activity"/>
    <property type="evidence" value="ECO:0007669"/>
    <property type="project" value="InterPro"/>
</dbReference>
<evidence type="ECO:0000256" key="3">
    <source>
        <dbReference type="ARBA" id="ARBA00022553"/>
    </source>
</evidence>
<dbReference type="InterPro" id="IPR036097">
    <property type="entry name" value="HisK_dim/P_sf"/>
</dbReference>
<dbReference type="Pfam" id="PF00512">
    <property type="entry name" value="HisKA"/>
    <property type="match status" value="1"/>
</dbReference>
<dbReference type="InterPro" id="IPR005467">
    <property type="entry name" value="His_kinase_dom"/>
</dbReference>
<dbReference type="SMART" id="SM00388">
    <property type="entry name" value="HisKA"/>
    <property type="match status" value="1"/>
</dbReference>
<feature type="modified residue" description="4-aspartylphosphate" evidence="4">
    <location>
        <position position="497"/>
    </location>
</feature>
<dbReference type="SMART" id="SM00387">
    <property type="entry name" value="HATPase_c"/>
    <property type="match status" value="1"/>
</dbReference>
<dbReference type="PROSITE" id="PS50110">
    <property type="entry name" value="RESPONSE_REGULATORY"/>
    <property type="match status" value="2"/>
</dbReference>
<dbReference type="PRINTS" id="PR00344">
    <property type="entry name" value="BCTRLSENSOR"/>
</dbReference>
<feature type="modified residue" description="4-aspartylphosphate" evidence="4">
    <location>
        <position position="66"/>
    </location>
</feature>
<evidence type="ECO:0000256" key="4">
    <source>
        <dbReference type="PROSITE-ProRule" id="PRU00169"/>
    </source>
</evidence>
<dbReference type="OrthoDB" id="9796100at2"/>
<dbReference type="InterPro" id="IPR001789">
    <property type="entry name" value="Sig_transdc_resp-reg_receiver"/>
</dbReference>
<dbReference type="SUPFAM" id="SSF55874">
    <property type="entry name" value="ATPase domain of HSP90 chaperone/DNA topoisomerase II/histidine kinase"/>
    <property type="match status" value="1"/>
</dbReference>
<sequence>MVEARAPEDGAAPLRILLLEDSDLDAELLGAVLEDADLAVALDRVISRDAFAAATAAGCHDIILADYVLPAFDGMSALAMARAHCPEIPFVFVSGTLGEDVAVEALKNGATDYVTKQRLDRLPRVILRALSEARAHVLRRQAEQALRDLNESLEQRVAERTRELAEANTALQHQIAERERIEDALRQAQRLEAVGQLTSGVAHDFNNLLTVIAGNIEFLERAVFDDRSRRRLEMMRGAAERGARLTAQLLAFSRRQKLEPVPVQLNRTVASMRDLLQSSMGGSSRIEMTLQPDLWPALVDATQIELIILNLAINARDAMAVGGCLTIETANVRLTSPPARVEEPNPGEYAMVAVSDTGTGIPAEVLARVFEPFFTTKEVGKGSGLGLAQVYGFAKQSGGGVRIDTRVGEGTSVRVYLPRAAGEAALHELRPALADVSLARDASDKRVVLVVDDDSAVRDITTTRLAEAGYAVREAGSGLAAIQALEADAAVDLAVLDFAMPGMNGVEVATVIRSRWPAIQILFVTGYADHTALSQVDVGGDDRVVQKPFRGEDLERKVASILERRPRLTLVAGGAGR</sequence>
<dbReference type="Gene3D" id="3.40.50.2300">
    <property type="match status" value="2"/>
</dbReference>
<dbReference type="InterPro" id="IPR003594">
    <property type="entry name" value="HATPase_dom"/>
</dbReference>
<proteinExistence type="predicted"/>
<dbReference type="Gene3D" id="1.10.287.130">
    <property type="match status" value="1"/>
</dbReference>
<feature type="domain" description="Histidine kinase" evidence="6">
    <location>
        <begin position="200"/>
        <end position="421"/>
    </location>
</feature>
<dbReference type="CDD" id="cd00082">
    <property type="entry name" value="HisKA"/>
    <property type="match status" value="1"/>
</dbReference>
<dbReference type="Gene3D" id="3.30.565.10">
    <property type="entry name" value="Histidine kinase-like ATPase, C-terminal domain"/>
    <property type="match status" value="1"/>
</dbReference>
<dbReference type="CDD" id="cd00156">
    <property type="entry name" value="REC"/>
    <property type="match status" value="1"/>
</dbReference>
<evidence type="ECO:0000256" key="1">
    <source>
        <dbReference type="ARBA" id="ARBA00000085"/>
    </source>
</evidence>
<keyword evidence="8" id="KW-0614">Plasmid</keyword>
<keyword evidence="8" id="KW-0418">Kinase</keyword>
<dbReference type="Pfam" id="PF02518">
    <property type="entry name" value="HATPase_c"/>
    <property type="match status" value="1"/>
</dbReference>
<dbReference type="Proteomes" id="UP000061432">
    <property type="component" value="Plasmid pMaq22A_1p"/>
</dbReference>
<evidence type="ECO:0000256" key="2">
    <source>
        <dbReference type="ARBA" id="ARBA00012438"/>
    </source>
</evidence>
<dbReference type="KEGG" id="maqu:Maq22A_1p33970"/>
<dbReference type="AlphaFoldDB" id="A0A0C6F8C9"/>
<evidence type="ECO:0000313" key="8">
    <source>
        <dbReference type="EMBL" id="BAQ49076.1"/>
    </source>
</evidence>
<protein>
    <recommendedName>
        <fullName evidence="2">histidine kinase</fullName>
        <ecNumber evidence="2">2.7.13.3</ecNumber>
    </recommendedName>
</protein>
<dbReference type="InterPro" id="IPR011006">
    <property type="entry name" value="CheY-like_superfamily"/>
</dbReference>
<organism evidence="8 9">
    <name type="scientific">Methylobacterium aquaticum</name>
    <dbReference type="NCBI Taxonomy" id="270351"/>
    <lineage>
        <taxon>Bacteria</taxon>
        <taxon>Pseudomonadati</taxon>
        <taxon>Pseudomonadota</taxon>
        <taxon>Alphaproteobacteria</taxon>
        <taxon>Hyphomicrobiales</taxon>
        <taxon>Methylobacteriaceae</taxon>
        <taxon>Methylobacterium</taxon>
    </lineage>
</organism>
<dbReference type="SUPFAM" id="SSF47384">
    <property type="entry name" value="Homodimeric domain of signal transducing histidine kinase"/>
    <property type="match status" value="1"/>
</dbReference>
<dbReference type="PATRIC" id="fig|270351.10.peg.6113"/>
<dbReference type="EMBL" id="AP014705">
    <property type="protein sequence ID" value="BAQ49076.1"/>
    <property type="molecule type" value="Genomic_DNA"/>
</dbReference>
<dbReference type="SMART" id="SM00448">
    <property type="entry name" value="REC"/>
    <property type="match status" value="2"/>
</dbReference>
<dbReference type="SUPFAM" id="SSF52172">
    <property type="entry name" value="CheY-like"/>
    <property type="match status" value="2"/>
</dbReference>
<reference evidence="9" key="2">
    <citation type="submission" date="2015-01" db="EMBL/GenBank/DDBJ databases">
        <title>Complete genome sequence of Methylobacterium aquaticum strain 22A.</title>
        <authorList>
            <person name="Tani A."/>
            <person name="Ogura Y."/>
            <person name="Hayashi T."/>
        </authorList>
    </citation>
    <scope>NUCLEOTIDE SEQUENCE [LARGE SCALE GENOMIC DNA]</scope>
    <source>
        <strain evidence="9">MA-22A</strain>
        <plasmid evidence="9">Plasmid pMaq22A_1p DNA</plasmid>
    </source>
</reference>